<dbReference type="PRINTS" id="PR00344">
    <property type="entry name" value="BCTRLSENSOR"/>
</dbReference>
<protein>
    <recommendedName>
        <fullName evidence="2">histidine kinase</fullName>
        <ecNumber evidence="2">2.7.13.3</ecNumber>
    </recommendedName>
</protein>
<evidence type="ECO:0000256" key="1">
    <source>
        <dbReference type="ARBA" id="ARBA00000085"/>
    </source>
</evidence>
<keyword evidence="4" id="KW-0808">Transferase</keyword>
<dbReference type="SUPFAM" id="SSF55874">
    <property type="entry name" value="ATPase domain of HSP90 chaperone/DNA topoisomerase II/histidine kinase"/>
    <property type="match status" value="1"/>
</dbReference>
<evidence type="ECO:0000256" key="3">
    <source>
        <dbReference type="ARBA" id="ARBA00022553"/>
    </source>
</evidence>
<keyword evidence="7 10" id="KW-0067">ATP-binding</keyword>
<dbReference type="PROSITE" id="PS50109">
    <property type="entry name" value="HIS_KIN"/>
    <property type="match status" value="1"/>
</dbReference>
<dbReference type="EC" id="2.7.13.3" evidence="2"/>
<sequence length="183" mass="20756">MQDLSLHILDIVENSIDAGATKIEIMIDEDIEHNQLKIKIKDNGKGMDKETLKKVLDPFYTTKTVRRVGLGLSLFAQTVKEADGKIEIRSKLKKGTAVSANLKYNHIDRKPMGNIIETIMALLATKAQDIDFIYIHKKNKNEFVLNTKEIKKKLNSIMINEPEVLNFLRTRIKKGLKEIGVAV</sequence>
<dbReference type="GO" id="GO:0000160">
    <property type="term" value="P:phosphorelay signal transduction system"/>
    <property type="evidence" value="ECO:0007669"/>
    <property type="project" value="UniProtKB-KW"/>
</dbReference>
<keyword evidence="8" id="KW-0902">Two-component regulatory system</keyword>
<evidence type="ECO:0000256" key="5">
    <source>
        <dbReference type="ARBA" id="ARBA00022741"/>
    </source>
</evidence>
<comment type="caution">
    <text evidence="10">The sequence shown here is derived from an EMBL/GenBank/DDBJ whole genome shotgun (WGS) entry which is preliminary data.</text>
</comment>
<reference evidence="10" key="1">
    <citation type="journal article" date="2020" name="mSystems">
        <title>Genome- and Community-Level Interaction Insights into Carbon Utilization and Element Cycling Functions of Hydrothermarchaeota in Hydrothermal Sediment.</title>
        <authorList>
            <person name="Zhou Z."/>
            <person name="Liu Y."/>
            <person name="Xu W."/>
            <person name="Pan J."/>
            <person name="Luo Z.H."/>
            <person name="Li M."/>
        </authorList>
    </citation>
    <scope>NUCLEOTIDE SEQUENCE [LARGE SCALE GENOMIC DNA]</scope>
    <source>
        <strain evidence="10">SpSt-961</strain>
    </source>
</reference>
<dbReference type="PANTHER" id="PTHR43065:SF10">
    <property type="entry name" value="PEROXIDE STRESS-ACTIVATED HISTIDINE KINASE MAK3"/>
    <property type="match status" value="1"/>
</dbReference>
<keyword evidence="3" id="KW-0597">Phosphoprotein</keyword>
<name>A0A7V3RHE6_UNCW3</name>
<accession>A0A7V3RHE6</accession>
<dbReference type="AlphaFoldDB" id="A0A7V3RHE6"/>
<evidence type="ECO:0000256" key="7">
    <source>
        <dbReference type="ARBA" id="ARBA00022840"/>
    </source>
</evidence>
<comment type="catalytic activity">
    <reaction evidence="1">
        <text>ATP + protein L-histidine = ADP + protein N-phospho-L-histidine.</text>
        <dbReference type="EC" id="2.7.13.3"/>
    </reaction>
</comment>
<evidence type="ECO:0000256" key="4">
    <source>
        <dbReference type="ARBA" id="ARBA00022679"/>
    </source>
</evidence>
<evidence type="ECO:0000256" key="6">
    <source>
        <dbReference type="ARBA" id="ARBA00022777"/>
    </source>
</evidence>
<dbReference type="InterPro" id="IPR003594">
    <property type="entry name" value="HATPase_dom"/>
</dbReference>
<dbReference type="GO" id="GO:0004673">
    <property type="term" value="F:protein histidine kinase activity"/>
    <property type="evidence" value="ECO:0007669"/>
    <property type="project" value="UniProtKB-EC"/>
</dbReference>
<gene>
    <name evidence="10" type="ORF">ENX68_04570</name>
</gene>
<dbReference type="EMBL" id="DTOZ01000123">
    <property type="protein sequence ID" value="HGE78257.1"/>
    <property type="molecule type" value="Genomic_DNA"/>
</dbReference>
<evidence type="ECO:0000256" key="8">
    <source>
        <dbReference type="ARBA" id="ARBA00023012"/>
    </source>
</evidence>
<dbReference type="InterPro" id="IPR005467">
    <property type="entry name" value="His_kinase_dom"/>
</dbReference>
<dbReference type="Pfam" id="PF02518">
    <property type="entry name" value="HATPase_c"/>
    <property type="match status" value="1"/>
</dbReference>
<organism evidence="10">
    <name type="scientific">candidate division WOR-3 bacterium</name>
    <dbReference type="NCBI Taxonomy" id="2052148"/>
    <lineage>
        <taxon>Bacteria</taxon>
        <taxon>Bacteria division WOR-3</taxon>
    </lineage>
</organism>
<evidence type="ECO:0000313" key="10">
    <source>
        <dbReference type="EMBL" id="HGE78257.1"/>
    </source>
</evidence>
<dbReference type="GO" id="GO:0005524">
    <property type="term" value="F:ATP binding"/>
    <property type="evidence" value="ECO:0007669"/>
    <property type="project" value="UniProtKB-KW"/>
</dbReference>
<dbReference type="Gene3D" id="3.30.565.10">
    <property type="entry name" value="Histidine kinase-like ATPase, C-terminal domain"/>
    <property type="match status" value="1"/>
</dbReference>
<dbReference type="SMART" id="SM00387">
    <property type="entry name" value="HATPase_c"/>
    <property type="match status" value="1"/>
</dbReference>
<dbReference type="InterPro" id="IPR036890">
    <property type="entry name" value="HATPase_C_sf"/>
</dbReference>
<evidence type="ECO:0000256" key="2">
    <source>
        <dbReference type="ARBA" id="ARBA00012438"/>
    </source>
</evidence>
<dbReference type="InterPro" id="IPR004358">
    <property type="entry name" value="Sig_transdc_His_kin-like_C"/>
</dbReference>
<proteinExistence type="predicted"/>
<keyword evidence="6" id="KW-0418">Kinase</keyword>
<evidence type="ECO:0000259" key="9">
    <source>
        <dbReference type="PROSITE" id="PS50109"/>
    </source>
</evidence>
<feature type="domain" description="Histidine kinase" evidence="9">
    <location>
        <begin position="1"/>
        <end position="106"/>
    </location>
</feature>
<keyword evidence="5" id="KW-0547">Nucleotide-binding</keyword>
<dbReference type="PANTHER" id="PTHR43065">
    <property type="entry name" value="SENSOR HISTIDINE KINASE"/>
    <property type="match status" value="1"/>
</dbReference>